<evidence type="ECO:0000313" key="2">
    <source>
        <dbReference type="Proteomes" id="UP000199577"/>
    </source>
</evidence>
<proteinExistence type="predicted"/>
<reference evidence="1 2" key="1">
    <citation type="submission" date="2016-10" db="EMBL/GenBank/DDBJ databases">
        <authorList>
            <person name="de Groot N.N."/>
        </authorList>
    </citation>
    <scope>NUCLEOTIDE SEQUENCE [LARGE SCALE GENOMIC DNA]</scope>
    <source>
        <strain evidence="1 2">DSM 22900</strain>
    </source>
</reference>
<sequence>MSCGIQKYNFLRQFVPKKVSFVGNPGHFVSRLWPFVAAQGGSGFYLFTGVSKLALSKPKFKHMMNYPFTPEGVRDWQDRLYAQPDPVVRQEAEFAFLHFEDWLIQRFSLDESQQAYLRQLDYAHVRFAADGVYFAVRHRLPIILEKPEKPAIKGAKLEELIKQFESADGQGREASFTGQFIVRISY</sequence>
<organism evidence="1 2">
    <name type="scientific">Parapedobacter composti</name>
    <dbReference type="NCBI Taxonomy" id="623281"/>
    <lineage>
        <taxon>Bacteria</taxon>
        <taxon>Pseudomonadati</taxon>
        <taxon>Bacteroidota</taxon>
        <taxon>Sphingobacteriia</taxon>
        <taxon>Sphingobacteriales</taxon>
        <taxon>Sphingobacteriaceae</taxon>
        <taxon>Parapedobacter</taxon>
    </lineage>
</organism>
<dbReference type="EMBL" id="FOLL01000006">
    <property type="protein sequence ID" value="SFC18969.1"/>
    <property type="molecule type" value="Genomic_DNA"/>
</dbReference>
<name>A0A1I1H474_9SPHI</name>
<dbReference type="AlphaFoldDB" id="A0A1I1H474"/>
<accession>A0A1I1H474</accession>
<dbReference type="Proteomes" id="UP000199577">
    <property type="component" value="Unassembled WGS sequence"/>
</dbReference>
<dbReference type="STRING" id="623281.SAMN05421747_1062"/>
<protein>
    <submittedName>
        <fullName evidence="1">Uncharacterized protein</fullName>
    </submittedName>
</protein>
<keyword evidence="2" id="KW-1185">Reference proteome</keyword>
<gene>
    <name evidence="1" type="ORF">SAMN05421747_1062</name>
</gene>
<evidence type="ECO:0000313" key="1">
    <source>
        <dbReference type="EMBL" id="SFC18969.1"/>
    </source>
</evidence>